<protein>
    <recommendedName>
        <fullName evidence="3">DUF3604 domain-containing protein</fullName>
    </recommendedName>
</protein>
<dbReference type="Gene3D" id="3.20.20.140">
    <property type="entry name" value="Metal-dependent hydrolases"/>
    <property type="match status" value="1"/>
</dbReference>
<reference evidence="2" key="1">
    <citation type="submission" date="2016-11" db="EMBL/GenBank/DDBJ databases">
        <authorList>
            <person name="Varghese N."/>
            <person name="Submissions S."/>
        </authorList>
    </citation>
    <scope>NUCLEOTIDE SEQUENCE [LARGE SCALE GENOMIC DNA]</scope>
    <source>
        <strain evidence="2">GAS401</strain>
    </source>
</reference>
<dbReference type="Proteomes" id="UP000184096">
    <property type="component" value="Chromosome I"/>
</dbReference>
<dbReference type="Pfam" id="PF12228">
    <property type="entry name" value="DUF3604"/>
    <property type="match status" value="1"/>
</dbReference>
<dbReference type="AlphaFoldDB" id="A0A1M7UW40"/>
<dbReference type="InterPro" id="IPR022028">
    <property type="entry name" value="DUF3604"/>
</dbReference>
<dbReference type="InterPro" id="IPR016195">
    <property type="entry name" value="Pol/histidinol_Pase-like"/>
</dbReference>
<organism evidence="1 2">
    <name type="scientific">Bradyrhizobium erythrophlei</name>
    <dbReference type="NCBI Taxonomy" id="1437360"/>
    <lineage>
        <taxon>Bacteria</taxon>
        <taxon>Pseudomonadati</taxon>
        <taxon>Pseudomonadota</taxon>
        <taxon>Alphaproteobacteria</taxon>
        <taxon>Hyphomicrobiales</taxon>
        <taxon>Nitrobacteraceae</taxon>
        <taxon>Bradyrhizobium</taxon>
    </lineage>
</organism>
<dbReference type="OrthoDB" id="543560at2"/>
<proteinExistence type="predicted"/>
<evidence type="ECO:0000313" key="2">
    <source>
        <dbReference type="Proteomes" id="UP000184096"/>
    </source>
</evidence>
<dbReference type="EMBL" id="LT670849">
    <property type="protein sequence ID" value="SHN87158.1"/>
    <property type="molecule type" value="Genomic_DNA"/>
</dbReference>
<evidence type="ECO:0000313" key="1">
    <source>
        <dbReference type="EMBL" id="SHN87158.1"/>
    </source>
</evidence>
<name>A0A1M7UW40_9BRAD</name>
<sequence>MKRTSKQRYLATFILGAGGLIGLIASPALAQVNPLRDAYFGELHVHTSWSLDAWLFGNRVTDPGDAYKYFKGETIKHPLGYDIKIETPLDFAGVTDHSEYVGVMKLANDPGSPISKLPAAAPLILKNNSPEEVQRVYLYGANLLGGAPVKALASPEIAHTIWEQNVQLADKANEPGKFTAFCSYEWTSMPNNMNLHRNVFFKDCAHVPAMPFSSLDSPDPTDLWTWMDGQRKAGNELLAISHNANLSDGRMYPTDVDLKGRPIDKVYAESRMRNEPLIELKQIKGQSETHPLLSPNDEFANFEILTYLLGDPSGRIPHVIGSYARQALKDGLALEDTKGFNPYRFGFGAASDSHDTGVPYRQDNFFGAHGIADATIETRMSGHLFAGLDVRMEGPAGLTGVWAEENTRESIFNAMKRKETFAVSGPHIKVRFFGGWNYAETATAEQRRAFWKSVPDWIKDRDWVKAAYAQGVAMGGDLTPMPAGDKTPSFAVWAVKDPTSGNLDRIQVIKGWTKSGQSFEKVFDVAWAGDREPDKWTGRVPPIASTVDVEKATYTNSSGAVELKTVWTDPEFDPGVPAFYYARVLEVPTPRWTTIQAAKLGIAPPDVVAATVQERAWSSPIWYSPTAEAQKIAKAGLTVDDLMKQGAVALNDAQLKALIVDKSPWLQNNVTGTKFKITYSASGAANATQTLTPIDPTYVTSKLAQNQGQSLIDHAGRGVVQPSAVGDPAGASYLGTPSPYYVNNGKIVTVIAGTPIEVTAYKLGDKYYGARSNEFGFANYEIIPAVPELSPLPGKPVLR</sequence>
<accession>A0A1M7UW40</accession>
<evidence type="ECO:0008006" key="3">
    <source>
        <dbReference type="Google" id="ProtNLM"/>
    </source>
</evidence>
<dbReference type="SUPFAM" id="SSF89550">
    <property type="entry name" value="PHP domain-like"/>
    <property type="match status" value="1"/>
</dbReference>
<gene>
    <name evidence="1" type="ORF">SAMN05444170_7034</name>
</gene>
<keyword evidence="2" id="KW-1185">Reference proteome</keyword>